<dbReference type="PANTHER" id="PTHR43877">
    <property type="entry name" value="AMINOALKYLPHOSPHONATE N-ACETYLTRANSFERASE-RELATED-RELATED"/>
    <property type="match status" value="1"/>
</dbReference>
<dbReference type="InterPro" id="IPR016181">
    <property type="entry name" value="Acyl_CoA_acyltransferase"/>
</dbReference>
<evidence type="ECO:0000256" key="2">
    <source>
        <dbReference type="ARBA" id="ARBA00023315"/>
    </source>
</evidence>
<dbReference type="SUPFAM" id="SSF55729">
    <property type="entry name" value="Acyl-CoA N-acyltransferases (Nat)"/>
    <property type="match status" value="1"/>
</dbReference>
<keyword evidence="2" id="KW-0012">Acyltransferase</keyword>
<sequence>MIVTPLQTEHISEIHRLMELGEPYIRARTLSDYWLYARLFSSTCPIAIDNDNAITGAVIAFRSQDDPADVYIQDVMTHPRHRRCGIARALLQSVRSQAEKWGCERLYLTSEADNHAAHSSWTALGFVNVPGDHEIDGISIITDFKGPGRSRAVYELSLTTVSEASRVRR</sequence>
<dbReference type="CDD" id="cd04301">
    <property type="entry name" value="NAT_SF"/>
    <property type="match status" value="1"/>
</dbReference>
<dbReference type="Gene3D" id="3.40.630.30">
    <property type="match status" value="1"/>
</dbReference>
<dbReference type="AlphaFoldDB" id="A0A4D4JDD4"/>
<comment type="caution">
    <text evidence="4">The sequence shown here is derived from an EMBL/GenBank/DDBJ whole genome shotgun (WGS) entry which is preliminary data.</text>
</comment>
<protein>
    <recommendedName>
        <fullName evidence="3">N-acetyltransferase domain-containing protein</fullName>
    </recommendedName>
</protein>
<feature type="domain" description="N-acetyltransferase" evidence="3">
    <location>
        <begin position="1"/>
        <end position="147"/>
    </location>
</feature>
<reference evidence="5" key="1">
    <citation type="submission" date="2019-04" db="EMBL/GenBank/DDBJ databases">
        <title>Draft genome sequence of Pseudonocardiaceae bacterium SL3-2-4.</title>
        <authorList>
            <person name="Ningsih F."/>
            <person name="Yokota A."/>
            <person name="Sakai Y."/>
            <person name="Nanatani K."/>
            <person name="Yabe S."/>
            <person name="Oetari A."/>
            <person name="Sjamsuridzal W."/>
        </authorList>
    </citation>
    <scope>NUCLEOTIDE SEQUENCE [LARGE SCALE GENOMIC DNA]</scope>
    <source>
        <strain evidence="5">SL3-2-4</strain>
    </source>
</reference>
<dbReference type="GO" id="GO:0016747">
    <property type="term" value="F:acyltransferase activity, transferring groups other than amino-acyl groups"/>
    <property type="evidence" value="ECO:0007669"/>
    <property type="project" value="InterPro"/>
</dbReference>
<evidence type="ECO:0000256" key="1">
    <source>
        <dbReference type="ARBA" id="ARBA00022679"/>
    </source>
</evidence>
<proteinExistence type="predicted"/>
<dbReference type="Proteomes" id="UP000298860">
    <property type="component" value="Unassembled WGS sequence"/>
</dbReference>
<dbReference type="Pfam" id="PF00583">
    <property type="entry name" value="Acetyltransf_1"/>
    <property type="match status" value="1"/>
</dbReference>
<evidence type="ECO:0000313" key="4">
    <source>
        <dbReference type="EMBL" id="GDY33644.1"/>
    </source>
</evidence>
<dbReference type="PIRSF" id="PIRSF037663">
    <property type="entry name" value="Acetyltransf_GNAT_prd"/>
    <property type="match status" value="1"/>
</dbReference>
<dbReference type="InterPro" id="IPR000182">
    <property type="entry name" value="GNAT_dom"/>
</dbReference>
<dbReference type="EMBL" id="BJFL01000049">
    <property type="protein sequence ID" value="GDY33644.1"/>
    <property type="molecule type" value="Genomic_DNA"/>
</dbReference>
<dbReference type="InterPro" id="IPR017255">
    <property type="entry name" value="AcTrfase_GNAT_prd"/>
</dbReference>
<dbReference type="PROSITE" id="PS51186">
    <property type="entry name" value="GNAT"/>
    <property type="match status" value="1"/>
</dbReference>
<gene>
    <name evidence="4" type="ORF">GTS_52770</name>
</gene>
<keyword evidence="5" id="KW-1185">Reference proteome</keyword>
<evidence type="ECO:0000259" key="3">
    <source>
        <dbReference type="PROSITE" id="PS51186"/>
    </source>
</evidence>
<keyword evidence="1" id="KW-0808">Transferase</keyword>
<organism evidence="4 5">
    <name type="scientific">Gandjariella thermophila</name>
    <dbReference type="NCBI Taxonomy" id="1931992"/>
    <lineage>
        <taxon>Bacteria</taxon>
        <taxon>Bacillati</taxon>
        <taxon>Actinomycetota</taxon>
        <taxon>Actinomycetes</taxon>
        <taxon>Pseudonocardiales</taxon>
        <taxon>Pseudonocardiaceae</taxon>
        <taxon>Gandjariella</taxon>
    </lineage>
</organism>
<dbReference type="InterPro" id="IPR050832">
    <property type="entry name" value="Bact_Acetyltransf"/>
</dbReference>
<name>A0A4D4JDD4_9PSEU</name>
<evidence type="ECO:0000313" key="5">
    <source>
        <dbReference type="Proteomes" id="UP000298860"/>
    </source>
</evidence>
<accession>A0A4D4JDD4</accession>
<dbReference type="RefSeq" id="WP_225978774.1">
    <property type="nucleotide sequence ID" value="NZ_BJFL01000049.1"/>
</dbReference>